<organism evidence="2 3">
    <name type="scientific">Rotaria sordida</name>
    <dbReference type="NCBI Taxonomy" id="392033"/>
    <lineage>
        <taxon>Eukaryota</taxon>
        <taxon>Metazoa</taxon>
        <taxon>Spiralia</taxon>
        <taxon>Gnathifera</taxon>
        <taxon>Rotifera</taxon>
        <taxon>Eurotatoria</taxon>
        <taxon>Bdelloidea</taxon>
        <taxon>Philodinida</taxon>
        <taxon>Philodinidae</taxon>
        <taxon>Rotaria</taxon>
    </lineage>
</organism>
<evidence type="ECO:0000313" key="3">
    <source>
        <dbReference type="Proteomes" id="UP000663874"/>
    </source>
</evidence>
<feature type="coiled-coil region" evidence="1">
    <location>
        <begin position="3"/>
        <end position="44"/>
    </location>
</feature>
<dbReference type="Proteomes" id="UP000663874">
    <property type="component" value="Unassembled WGS sequence"/>
</dbReference>
<sequence>NEKNQLEQNLIDAKQEIINLKDTINELEIEKQRYKDDCNLAVRLLHQHPHEFISTQSDFIQKQLQNKNESVSK</sequence>
<keyword evidence="1" id="KW-0175">Coiled coil</keyword>
<comment type="caution">
    <text evidence="2">The sequence shown here is derived from an EMBL/GenBank/DDBJ whole genome shotgun (WGS) entry which is preliminary data.</text>
</comment>
<protein>
    <submittedName>
        <fullName evidence="2">Uncharacterized protein</fullName>
    </submittedName>
</protein>
<gene>
    <name evidence="2" type="ORF">FNK824_LOCUS39737</name>
</gene>
<reference evidence="2" key="1">
    <citation type="submission" date="2021-02" db="EMBL/GenBank/DDBJ databases">
        <authorList>
            <person name="Nowell W R."/>
        </authorList>
    </citation>
    <scope>NUCLEOTIDE SEQUENCE</scope>
</reference>
<proteinExistence type="predicted"/>
<feature type="non-terminal residue" evidence="2">
    <location>
        <position position="1"/>
    </location>
</feature>
<accession>A0A820GKQ4</accession>
<evidence type="ECO:0000313" key="2">
    <source>
        <dbReference type="EMBL" id="CAF4276892.1"/>
    </source>
</evidence>
<evidence type="ECO:0000256" key="1">
    <source>
        <dbReference type="SAM" id="Coils"/>
    </source>
</evidence>
<name>A0A820GKQ4_9BILA</name>
<dbReference type="EMBL" id="CAJOBE010027327">
    <property type="protein sequence ID" value="CAF4276892.1"/>
    <property type="molecule type" value="Genomic_DNA"/>
</dbReference>
<dbReference type="AlphaFoldDB" id="A0A820GKQ4"/>